<comment type="caution">
    <text evidence="1">The sequence shown here is derived from an EMBL/GenBank/DDBJ whole genome shotgun (WGS) entry which is preliminary data.</text>
</comment>
<evidence type="ECO:0000313" key="1">
    <source>
        <dbReference type="EMBL" id="KAJ4851239.1"/>
    </source>
</evidence>
<dbReference type="Proteomes" id="UP001141552">
    <property type="component" value="Unassembled WGS sequence"/>
</dbReference>
<evidence type="ECO:0000313" key="2">
    <source>
        <dbReference type="Proteomes" id="UP001141552"/>
    </source>
</evidence>
<proteinExistence type="predicted"/>
<dbReference type="AlphaFoldDB" id="A0A9Q0GJ15"/>
<sequence length="55" mass="6374">MQKGRANPSQLLSKTWTGIHFSSVQEAIDYGLSDGRVVPMMLREKKQKYYTSPWK</sequence>
<dbReference type="EMBL" id="JAKUCV010000103">
    <property type="protein sequence ID" value="KAJ4851239.1"/>
    <property type="molecule type" value="Genomic_DNA"/>
</dbReference>
<keyword evidence="2" id="KW-1185">Reference proteome</keyword>
<reference evidence="1" key="1">
    <citation type="submission" date="2022-02" db="EMBL/GenBank/DDBJ databases">
        <authorList>
            <person name="Henning P.M."/>
            <person name="McCubbin A.G."/>
            <person name="Shore J.S."/>
        </authorList>
    </citation>
    <scope>NUCLEOTIDE SEQUENCE</scope>
    <source>
        <strain evidence="1">F60SS</strain>
        <tissue evidence="1">Leaves</tissue>
    </source>
</reference>
<organism evidence="1 2">
    <name type="scientific">Turnera subulata</name>
    <dbReference type="NCBI Taxonomy" id="218843"/>
    <lineage>
        <taxon>Eukaryota</taxon>
        <taxon>Viridiplantae</taxon>
        <taxon>Streptophyta</taxon>
        <taxon>Embryophyta</taxon>
        <taxon>Tracheophyta</taxon>
        <taxon>Spermatophyta</taxon>
        <taxon>Magnoliopsida</taxon>
        <taxon>eudicotyledons</taxon>
        <taxon>Gunneridae</taxon>
        <taxon>Pentapetalae</taxon>
        <taxon>rosids</taxon>
        <taxon>fabids</taxon>
        <taxon>Malpighiales</taxon>
        <taxon>Passifloraceae</taxon>
        <taxon>Turnera</taxon>
    </lineage>
</organism>
<reference evidence="1" key="2">
    <citation type="journal article" date="2023" name="Plants (Basel)">
        <title>Annotation of the Turnera subulata (Passifloraceae) Draft Genome Reveals the S-Locus Evolved after the Divergence of Turneroideae from Passifloroideae in a Stepwise Manner.</title>
        <authorList>
            <person name="Henning P.M."/>
            <person name="Roalson E.H."/>
            <person name="Mir W."/>
            <person name="McCubbin A.G."/>
            <person name="Shore J.S."/>
        </authorList>
    </citation>
    <scope>NUCLEOTIDE SEQUENCE</scope>
    <source>
        <strain evidence="1">F60SS</strain>
    </source>
</reference>
<feature type="non-terminal residue" evidence="1">
    <location>
        <position position="55"/>
    </location>
</feature>
<accession>A0A9Q0GJ15</accession>
<gene>
    <name evidence="1" type="ORF">Tsubulata_012470</name>
</gene>
<name>A0A9Q0GJ15_9ROSI</name>
<protein>
    <submittedName>
        <fullName evidence="1">Uncharacterized protein</fullName>
    </submittedName>
</protein>